<dbReference type="InterPro" id="IPR029058">
    <property type="entry name" value="AB_hydrolase_fold"/>
</dbReference>
<keyword evidence="20" id="KW-0472">Membrane</keyword>
<evidence type="ECO:0000313" key="43">
    <source>
        <dbReference type="EMBL" id="CAE0052079.1"/>
    </source>
</evidence>
<comment type="catalytic activity">
    <reaction evidence="37">
        <text>a monoacylglycerol + H2O = glycerol + a fatty acid + H(+)</text>
        <dbReference type="Rhea" id="RHEA:15245"/>
        <dbReference type="ChEBI" id="CHEBI:15377"/>
        <dbReference type="ChEBI" id="CHEBI:15378"/>
        <dbReference type="ChEBI" id="CHEBI:17408"/>
        <dbReference type="ChEBI" id="CHEBI:17754"/>
        <dbReference type="ChEBI" id="CHEBI:28868"/>
        <dbReference type="EC" id="3.1.1.79"/>
    </reaction>
</comment>
<keyword evidence="21" id="KW-1207">Sterol metabolism</keyword>
<comment type="catalytic activity">
    <reaction evidence="27">
        <text>1-(9Z-octadecenoyl)-glycerol + H2O = glycerol + (9Z)-octadecenoate + H(+)</text>
        <dbReference type="Rhea" id="RHEA:38487"/>
        <dbReference type="ChEBI" id="CHEBI:15377"/>
        <dbReference type="ChEBI" id="CHEBI:15378"/>
        <dbReference type="ChEBI" id="CHEBI:17754"/>
        <dbReference type="ChEBI" id="CHEBI:30823"/>
        <dbReference type="ChEBI" id="CHEBI:75342"/>
    </reaction>
    <physiologicalReaction direction="left-to-right" evidence="27">
        <dbReference type="Rhea" id="RHEA:38488"/>
    </physiologicalReaction>
</comment>
<dbReference type="UniPathway" id="UPA00256"/>
<evidence type="ECO:0000256" key="40">
    <source>
        <dbReference type="ARBA" id="ARBA00049519"/>
    </source>
</evidence>
<evidence type="ECO:0000256" key="32">
    <source>
        <dbReference type="ARBA" id="ARBA00048386"/>
    </source>
</evidence>
<dbReference type="InterPro" id="IPR002168">
    <property type="entry name" value="Lipase_GDXG_HIS_AS"/>
</dbReference>
<evidence type="ECO:0000256" key="29">
    <source>
        <dbReference type="ARBA" id="ARBA00047476"/>
    </source>
</evidence>
<sequence>MAEDEPLMALTADVVFPSEDDLFLGHEADFPVEDERDGDNIFTRPLKEAVQLAFLRTLGSLGLTPEEEQLVREASDNDLTGAYSGDELGNLTLKETVHIGFQNALNVLKGLKLSQESISEASQEVDRIEHELFPLQEIEKLPFGHAVALAFDHCETAANEMIEFFGQLRSTNTVSLLKVMDTLMPKQLEQGKKQCEAIKATLLAVKTVAQPIILIANEGSSCVGQNIPESSNRARNGYDSLLKILLQLLVGLTQTLRITLGLQNKYLDMIWWSNYSSQLDQHLRQLRRAYGIVYTSCKIARLINPSESLFVSGNPAELEPDETKKSINTAGMFGRHFGFHYPQEVRNILQVINIVRESSSSAVAASPGARNVAFLAYFVLYGNMVVLNELGLDIKKAASIGADEQNVQTIENARLYLNVVDEPLLVAGSNIISPDPFIDKGFLVDRDDAEQVALRLISFMDRPHHVASLMHPENWVERRVSSLLTKEAKDSIERLSEKIDVYLRPGAHTLARTLIFHLHGGGFIGQSSKSHGSYIRHWAANIQDSIIISVDYKLAPEYKYPYQLEEVFSSYEWTLENCGALGTLAEKIVFCGDSAGGNLAVALVVKCMERNVRLPDGVVLAYPALNLTMQLSASRVLAMFDPMMPYTLLKLCLSAYIPDDSDAATDHFLSPVFAPEHVLKDFPPLSIFSGAIDPLLDDSVQMIHNVTKAGRSDARLRTYENLPHGFLGMVPILEEAKQASKDISRRIAEYLATEFVDYKA</sequence>
<comment type="catalytic activity">
    <reaction evidence="32">
        <text>1,2,3-tri-(9Z-octadecenoyl)-glycerol + H2O = di-(9Z)-octadecenoylglycerol + (9Z)-octadecenoate + H(+)</text>
        <dbReference type="Rhea" id="RHEA:38575"/>
        <dbReference type="ChEBI" id="CHEBI:15377"/>
        <dbReference type="ChEBI" id="CHEBI:15378"/>
        <dbReference type="ChEBI" id="CHEBI:30823"/>
        <dbReference type="ChEBI" id="CHEBI:53753"/>
        <dbReference type="ChEBI" id="CHEBI:75945"/>
    </reaction>
    <physiologicalReaction direction="left-to-right" evidence="32">
        <dbReference type="Rhea" id="RHEA:38576"/>
    </physiologicalReaction>
</comment>
<dbReference type="EMBL" id="HBHW01025833">
    <property type="protein sequence ID" value="CAE0052079.1"/>
    <property type="molecule type" value="Transcribed_RNA"/>
</dbReference>
<evidence type="ECO:0000256" key="14">
    <source>
        <dbReference type="ARBA" id="ARBA00022490"/>
    </source>
</evidence>
<dbReference type="EC" id="3.1.1.23" evidence="11"/>
<dbReference type="Pfam" id="PF06350">
    <property type="entry name" value="HSL_N"/>
    <property type="match status" value="1"/>
</dbReference>
<evidence type="ECO:0000256" key="24">
    <source>
        <dbReference type="ARBA" id="ARBA00030031"/>
    </source>
</evidence>
<keyword evidence="16" id="KW-0551">Lipid droplet</keyword>
<comment type="catalytic activity">
    <reaction evidence="40">
        <text>1,2-di-(9Z-octadecenoyl)-sn-glycerol + H2O = (9Z-octadecenoyl)-glycerol + (9Z)-octadecenoate + H(+)</text>
        <dbReference type="Rhea" id="RHEA:39935"/>
        <dbReference type="ChEBI" id="CHEBI:15377"/>
        <dbReference type="ChEBI" id="CHEBI:15378"/>
        <dbReference type="ChEBI" id="CHEBI:30823"/>
        <dbReference type="ChEBI" id="CHEBI:52333"/>
        <dbReference type="ChEBI" id="CHEBI:75937"/>
    </reaction>
    <physiologicalReaction direction="left-to-right" evidence="40">
        <dbReference type="Rhea" id="RHEA:39936"/>
    </physiologicalReaction>
</comment>
<dbReference type="InterPro" id="IPR010468">
    <property type="entry name" value="HSL_N"/>
</dbReference>
<dbReference type="GO" id="GO:0004806">
    <property type="term" value="F:triacylglycerol lipase activity"/>
    <property type="evidence" value="ECO:0007669"/>
    <property type="project" value="TreeGrafter"/>
</dbReference>
<evidence type="ECO:0000256" key="37">
    <source>
        <dbReference type="ARBA" id="ARBA00049208"/>
    </source>
</evidence>
<evidence type="ECO:0000256" key="31">
    <source>
        <dbReference type="ARBA" id="ARBA00047674"/>
    </source>
</evidence>
<evidence type="ECO:0000256" key="9">
    <source>
        <dbReference type="ARBA" id="ARBA00010515"/>
    </source>
</evidence>
<comment type="pathway">
    <text evidence="8">Lipid metabolism.</text>
</comment>
<dbReference type="Gene3D" id="3.40.50.1820">
    <property type="entry name" value="alpha/beta hydrolase"/>
    <property type="match status" value="1"/>
</dbReference>
<dbReference type="GO" id="GO:0047372">
    <property type="term" value="F:monoacylglycerol lipase activity"/>
    <property type="evidence" value="ECO:0007669"/>
    <property type="project" value="UniProtKB-EC"/>
</dbReference>
<comment type="catalytic activity">
    <reaction evidence="35">
        <text>all-trans-retinyl hexadecanoate + H2O = all-trans-retinol + hexadecanoate + H(+)</text>
        <dbReference type="Rhea" id="RHEA:13933"/>
        <dbReference type="ChEBI" id="CHEBI:7896"/>
        <dbReference type="ChEBI" id="CHEBI:15377"/>
        <dbReference type="ChEBI" id="CHEBI:15378"/>
        <dbReference type="ChEBI" id="CHEBI:17336"/>
        <dbReference type="ChEBI" id="CHEBI:17616"/>
    </reaction>
    <physiologicalReaction direction="left-to-right" evidence="35">
        <dbReference type="Rhea" id="RHEA:13934"/>
    </physiologicalReaction>
</comment>
<evidence type="ECO:0000256" key="19">
    <source>
        <dbReference type="ARBA" id="ARBA00023098"/>
    </source>
</evidence>
<protein>
    <recommendedName>
        <fullName evidence="12">Hormone-sensitive lipase</fullName>
        <ecNumber evidence="11">3.1.1.23</ecNumber>
        <ecNumber evidence="10">3.1.1.79</ecNumber>
    </recommendedName>
    <alternativeName>
        <fullName evidence="25">Monoacylglycerol lipase LIPE</fullName>
    </alternativeName>
    <alternativeName>
        <fullName evidence="24">Retinyl ester hydrolase</fullName>
    </alternativeName>
</protein>
<evidence type="ECO:0000313" key="44">
    <source>
        <dbReference type="EMBL" id="CAE0052081.1"/>
    </source>
</evidence>
<comment type="pathway">
    <text evidence="7">Glycerolipid metabolism; triacylglycerol degradation.</text>
</comment>
<evidence type="ECO:0000256" key="3">
    <source>
        <dbReference type="ARBA" id="ARBA00004236"/>
    </source>
</evidence>
<dbReference type="PANTHER" id="PTHR23025:SF3">
    <property type="entry name" value="HORMONE-SENSITIVE LIPASE"/>
    <property type="match status" value="1"/>
</dbReference>
<evidence type="ECO:0000259" key="41">
    <source>
        <dbReference type="Pfam" id="PF06350"/>
    </source>
</evidence>
<evidence type="ECO:0000256" key="17">
    <source>
        <dbReference type="ARBA" id="ARBA00022801"/>
    </source>
</evidence>
<evidence type="ECO:0000256" key="16">
    <source>
        <dbReference type="ARBA" id="ARBA00022677"/>
    </source>
</evidence>
<keyword evidence="19" id="KW-0443">Lipid metabolism</keyword>
<evidence type="ECO:0000256" key="20">
    <source>
        <dbReference type="ARBA" id="ARBA00023136"/>
    </source>
</evidence>
<comment type="catalytic activity">
    <reaction evidence="36">
        <text>2,3-di-(9Z)-octadecenoyl-sn-glycerol + H2O = 2-(9Z-octadecenoyl)-glycerol + (9Z)-octadecenoate + H(+)</text>
        <dbReference type="Rhea" id="RHEA:38383"/>
        <dbReference type="ChEBI" id="CHEBI:15377"/>
        <dbReference type="ChEBI" id="CHEBI:15378"/>
        <dbReference type="ChEBI" id="CHEBI:30823"/>
        <dbReference type="ChEBI" id="CHEBI:73990"/>
        <dbReference type="ChEBI" id="CHEBI:75824"/>
    </reaction>
    <physiologicalReaction direction="left-to-right" evidence="36">
        <dbReference type="Rhea" id="RHEA:38384"/>
    </physiologicalReaction>
</comment>
<evidence type="ECO:0000256" key="18">
    <source>
        <dbReference type="ARBA" id="ARBA00022963"/>
    </source>
</evidence>
<reference evidence="44" key="1">
    <citation type="submission" date="2021-01" db="EMBL/GenBank/DDBJ databases">
        <authorList>
            <person name="Corre E."/>
            <person name="Pelletier E."/>
            <person name="Niang G."/>
            <person name="Scheremetjew M."/>
            <person name="Finn R."/>
            <person name="Kale V."/>
            <person name="Holt S."/>
            <person name="Cochrane G."/>
            <person name="Meng A."/>
            <person name="Brown T."/>
            <person name="Cohen L."/>
        </authorList>
    </citation>
    <scope>NUCLEOTIDE SEQUENCE</scope>
    <source>
        <strain evidence="44">CCMP 769</strain>
    </source>
</reference>
<comment type="catalytic activity">
    <reaction evidence="1">
        <text>a triacylglycerol + H2O = a diacylglycerol + a fatty acid + H(+)</text>
        <dbReference type="Rhea" id="RHEA:12044"/>
        <dbReference type="ChEBI" id="CHEBI:15377"/>
        <dbReference type="ChEBI" id="CHEBI:15378"/>
        <dbReference type="ChEBI" id="CHEBI:17855"/>
        <dbReference type="ChEBI" id="CHEBI:18035"/>
        <dbReference type="ChEBI" id="CHEBI:28868"/>
        <dbReference type="EC" id="3.1.1.79"/>
    </reaction>
</comment>
<evidence type="ECO:0000256" key="13">
    <source>
        <dbReference type="ARBA" id="ARBA00022475"/>
    </source>
</evidence>
<dbReference type="GO" id="GO:0005829">
    <property type="term" value="C:cytosol"/>
    <property type="evidence" value="ECO:0007669"/>
    <property type="project" value="UniProtKB-SubCell"/>
</dbReference>
<feature type="domain" description="Alpha/beta hydrolase fold-3" evidence="42">
    <location>
        <begin position="515"/>
        <end position="727"/>
    </location>
</feature>
<evidence type="ECO:0000256" key="15">
    <source>
        <dbReference type="ARBA" id="ARBA00022548"/>
    </source>
</evidence>
<comment type="catalytic activity">
    <reaction evidence="33">
        <text>1,2-di-(9Z-octadecenoyl)-glycerol + (9Z)-octadecenoate + H(+) = 1,2,3-tri-(9Z-octadecenoyl)-glycerol + H2O</text>
        <dbReference type="Rhea" id="RHEA:38379"/>
        <dbReference type="ChEBI" id="CHEBI:15377"/>
        <dbReference type="ChEBI" id="CHEBI:15378"/>
        <dbReference type="ChEBI" id="CHEBI:30823"/>
        <dbReference type="ChEBI" id="CHEBI:52323"/>
        <dbReference type="ChEBI" id="CHEBI:53753"/>
    </reaction>
    <physiologicalReaction direction="right-to-left" evidence="33">
        <dbReference type="Rhea" id="RHEA:38381"/>
    </physiologicalReaction>
</comment>
<comment type="catalytic activity">
    <reaction evidence="39">
        <text>2-(9Z-octadecenoyl)-glycerol + H2O = glycerol + (9Z)-octadecenoate + H(+)</text>
        <dbReference type="Rhea" id="RHEA:38491"/>
        <dbReference type="ChEBI" id="CHEBI:15377"/>
        <dbReference type="ChEBI" id="CHEBI:15378"/>
        <dbReference type="ChEBI" id="CHEBI:17754"/>
        <dbReference type="ChEBI" id="CHEBI:30823"/>
        <dbReference type="ChEBI" id="CHEBI:73990"/>
    </reaction>
    <physiologicalReaction direction="left-to-right" evidence="39">
        <dbReference type="Rhea" id="RHEA:38492"/>
    </physiologicalReaction>
</comment>
<evidence type="ECO:0000259" key="42">
    <source>
        <dbReference type="Pfam" id="PF07859"/>
    </source>
</evidence>
<evidence type="ECO:0000256" key="4">
    <source>
        <dbReference type="ARBA" id="ARBA00004345"/>
    </source>
</evidence>
<name>A0A7S2ZUK5_9RHOD</name>
<evidence type="ECO:0000256" key="38">
    <source>
        <dbReference type="ARBA" id="ARBA00049372"/>
    </source>
</evidence>
<proteinExistence type="inferred from homology"/>
<evidence type="ECO:0000256" key="21">
    <source>
        <dbReference type="ARBA" id="ARBA00023166"/>
    </source>
</evidence>
<comment type="catalytic activity">
    <reaction evidence="38">
        <text>1,3-di-(9Z-octadecenoyl)-glycerol + H2O = 1-(9Z-octadecenoyl)-glycerol + (9Z)-octadecenoate + H(+)</text>
        <dbReference type="Rhea" id="RHEA:39939"/>
        <dbReference type="ChEBI" id="CHEBI:15377"/>
        <dbReference type="ChEBI" id="CHEBI:15378"/>
        <dbReference type="ChEBI" id="CHEBI:30823"/>
        <dbReference type="ChEBI" id="CHEBI:75342"/>
        <dbReference type="ChEBI" id="CHEBI:75735"/>
    </reaction>
    <physiologicalReaction direction="left-to-right" evidence="38">
        <dbReference type="Rhea" id="RHEA:39940"/>
    </physiologicalReaction>
</comment>
<evidence type="ECO:0000256" key="26">
    <source>
        <dbReference type="ARBA" id="ARBA00046695"/>
    </source>
</evidence>
<evidence type="ECO:0000256" key="39">
    <source>
        <dbReference type="ARBA" id="ARBA00049461"/>
    </source>
</evidence>
<comment type="similarity">
    <text evidence="9">Belongs to the 'GDXG' lipolytic enzyme family.</text>
</comment>
<dbReference type="EC" id="3.1.1.79" evidence="10"/>
<dbReference type="SUPFAM" id="SSF53474">
    <property type="entry name" value="alpha/beta-Hydrolases"/>
    <property type="match status" value="1"/>
</dbReference>
<evidence type="ECO:0000256" key="2">
    <source>
        <dbReference type="ARBA" id="ARBA00001613"/>
    </source>
</evidence>
<comment type="catalytic activity">
    <reaction evidence="31">
        <text>a diacylglycerol + H2O = a monoacylglycerol + a fatty acid + H(+)</text>
        <dbReference type="Rhea" id="RHEA:32731"/>
        <dbReference type="ChEBI" id="CHEBI:15377"/>
        <dbReference type="ChEBI" id="CHEBI:15378"/>
        <dbReference type="ChEBI" id="CHEBI:17408"/>
        <dbReference type="ChEBI" id="CHEBI:18035"/>
        <dbReference type="ChEBI" id="CHEBI:28868"/>
        <dbReference type="EC" id="3.1.1.79"/>
    </reaction>
</comment>
<feature type="domain" description="Hormone-sensitive lipase N-terminal" evidence="41">
    <location>
        <begin position="235"/>
        <end position="359"/>
    </location>
</feature>
<evidence type="ECO:0000256" key="6">
    <source>
        <dbReference type="ARBA" id="ARBA00004514"/>
    </source>
</evidence>
<keyword evidence="18" id="KW-0442">Lipid degradation</keyword>
<evidence type="ECO:0000256" key="1">
    <source>
        <dbReference type="ARBA" id="ARBA00000803"/>
    </source>
</evidence>
<dbReference type="EMBL" id="HBHW01025835">
    <property type="protein sequence ID" value="CAE0052081.1"/>
    <property type="molecule type" value="Transcribed_RNA"/>
</dbReference>
<dbReference type="GO" id="GO:0005901">
    <property type="term" value="C:caveola"/>
    <property type="evidence" value="ECO:0007669"/>
    <property type="project" value="UniProtKB-SubCell"/>
</dbReference>
<dbReference type="PROSITE" id="PS01173">
    <property type="entry name" value="LIPASE_GDXG_HIS"/>
    <property type="match status" value="1"/>
</dbReference>
<keyword evidence="17" id="KW-0378">Hydrolase</keyword>
<evidence type="ECO:0000256" key="28">
    <source>
        <dbReference type="ARBA" id="ARBA00047458"/>
    </source>
</evidence>
<evidence type="ECO:0000256" key="34">
    <source>
        <dbReference type="ARBA" id="ARBA00048674"/>
    </source>
</evidence>
<comment type="subunit">
    <text evidence="26">Monomer and homodimer. Interacts with CAVIN1 in the adipocyte cytoplasm. Interacts with PLIN5.</text>
</comment>
<evidence type="ECO:0000256" key="27">
    <source>
        <dbReference type="ARBA" id="ARBA00047438"/>
    </source>
</evidence>
<keyword evidence="15" id="KW-0153">Cholesterol metabolism</keyword>
<dbReference type="Pfam" id="PF07859">
    <property type="entry name" value="Abhydrolase_3"/>
    <property type="match status" value="1"/>
</dbReference>
<gene>
    <name evidence="43" type="ORF">RMAR00112_LOCUS20079</name>
    <name evidence="44" type="ORF">RMAR00112_LOCUS20081</name>
</gene>
<keyword evidence="14" id="KW-0963">Cytoplasm</keyword>
<evidence type="ECO:0000256" key="11">
    <source>
        <dbReference type="ARBA" id="ARBA00013254"/>
    </source>
</evidence>
<comment type="subcellular location">
    <subcellularLocation>
        <location evidence="3">Cell membrane</location>
    </subcellularLocation>
    <subcellularLocation>
        <location evidence="6">Cytoplasm</location>
        <location evidence="6">Cytosol</location>
    </subcellularLocation>
    <subcellularLocation>
        <location evidence="5">Lipid droplet</location>
    </subcellularLocation>
    <subcellularLocation>
        <location evidence="4">Membrane</location>
        <location evidence="4">Caveola</location>
    </subcellularLocation>
</comment>
<dbReference type="GO" id="GO:0004771">
    <property type="term" value="F:sterol ester esterase activity"/>
    <property type="evidence" value="ECO:0007669"/>
    <property type="project" value="TreeGrafter"/>
</dbReference>
<comment type="catalytic activity">
    <reaction evidence="2">
        <text>Hydrolyzes glycerol monoesters of long-chain fatty acids.</text>
        <dbReference type="EC" id="3.1.1.23"/>
    </reaction>
</comment>
<accession>A0A7S2ZUK5</accession>
<evidence type="ECO:0000256" key="25">
    <source>
        <dbReference type="ARBA" id="ARBA00031112"/>
    </source>
</evidence>
<evidence type="ECO:0000256" key="36">
    <source>
        <dbReference type="ARBA" id="ARBA00049143"/>
    </source>
</evidence>
<comment type="catalytic activity">
    <reaction evidence="30">
        <text>cholesteryl (9Z-octadecenoate) + H2O = cholesterol + (9Z)-octadecenoate + H(+)</text>
        <dbReference type="Rhea" id="RHEA:33875"/>
        <dbReference type="ChEBI" id="CHEBI:15377"/>
        <dbReference type="ChEBI" id="CHEBI:15378"/>
        <dbReference type="ChEBI" id="CHEBI:16113"/>
        <dbReference type="ChEBI" id="CHEBI:30823"/>
        <dbReference type="ChEBI" id="CHEBI:46898"/>
    </reaction>
    <physiologicalReaction direction="left-to-right" evidence="30">
        <dbReference type="Rhea" id="RHEA:33876"/>
    </physiologicalReaction>
</comment>
<evidence type="ECO:0000256" key="8">
    <source>
        <dbReference type="ARBA" id="ARBA00005189"/>
    </source>
</evidence>
<evidence type="ECO:0000256" key="23">
    <source>
        <dbReference type="ARBA" id="ARBA00023406"/>
    </source>
</evidence>
<comment type="catalytic activity">
    <reaction evidence="28">
        <text>1,2-di-(9Z-octadecenoyl)-glycerol + H2O = 2-(9Z-octadecenoyl)-glycerol + (9Z)-octadecenoate + H(+)</text>
        <dbReference type="Rhea" id="RHEA:38659"/>
        <dbReference type="ChEBI" id="CHEBI:15377"/>
        <dbReference type="ChEBI" id="CHEBI:15378"/>
        <dbReference type="ChEBI" id="CHEBI:30823"/>
        <dbReference type="ChEBI" id="CHEBI:52323"/>
        <dbReference type="ChEBI" id="CHEBI:73990"/>
    </reaction>
    <physiologicalReaction direction="left-to-right" evidence="28">
        <dbReference type="Rhea" id="RHEA:38660"/>
    </physiologicalReaction>
</comment>
<dbReference type="GO" id="GO:0019433">
    <property type="term" value="P:triglyceride catabolic process"/>
    <property type="evidence" value="ECO:0007669"/>
    <property type="project" value="UniProtKB-UniPathway"/>
</dbReference>
<dbReference type="PANTHER" id="PTHR23025">
    <property type="entry name" value="TRIACYLGLYCEROL LIPASE"/>
    <property type="match status" value="1"/>
</dbReference>
<evidence type="ECO:0000256" key="22">
    <source>
        <dbReference type="ARBA" id="ARBA00023221"/>
    </source>
</evidence>
<organism evidence="44">
    <name type="scientific">Rhodosorus marinus</name>
    <dbReference type="NCBI Taxonomy" id="101924"/>
    <lineage>
        <taxon>Eukaryota</taxon>
        <taxon>Rhodophyta</taxon>
        <taxon>Stylonematophyceae</taxon>
        <taxon>Stylonematales</taxon>
        <taxon>Stylonemataceae</taxon>
        <taxon>Rhodosorus</taxon>
    </lineage>
</organism>
<evidence type="ECO:0000256" key="5">
    <source>
        <dbReference type="ARBA" id="ARBA00004502"/>
    </source>
</evidence>
<dbReference type="InterPro" id="IPR013094">
    <property type="entry name" value="AB_hydrolase_3"/>
</dbReference>
<evidence type="ECO:0000256" key="10">
    <source>
        <dbReference type="ARBA" id="ARBA00013088"/>
    </source>
</evidence>
<comment type="catalytic activity">
    <reaction evidence="23">
        <text>1-O-hexadecyl-2-acetyl-sn-glycerol + H2O = 1-O-hexadecyl-sn-glycerol + acetate + H(+)</text>
        <dbReference type="Rhea" id="RHEA:38563"/>
        <dbReference type="ChEBI" id="CHEBI:15377"/>
        <dbReference type="ChEBI" id="CHEBI:15378"/>
        <dbReference type="ChEBI" id="CHEBI:30089"/>
        <dbReference type="ChEBI" id="CHEBI:34115"/>
        <dbReference type="ChEBI" id="CHEBI:75936"/>
    </reaction>
    <physiologicalReaction direction="left-to-right" evidence="23">
        <dbReference type="Rhea" id="RHEA:38564"/>
    </physiologicalReaction>
</comment>
<dbReference type="AlphaFoldDB" id="A0A7S2ZUK5"/>
<comment type="catalytic activity">
    <reaction evidence="29">
        <text>2-(5Z,8Z,11Z,14Z-eicosatetraenoyl)-glycerol + H2O = glycerol + (5Z,8Z,11Z,14Z)-eicosatetraenoate + H(+)</text>
        <dbReference type="Rhea" id="RHEA:26132"/>
        <dbReference type="ChEBI" id="CHEBI:15377"/>
        <dbReference type="ChEBI" id="CHEBI:15378"/>
        <dbReference type="ChEBI" id="CHEBI:17754"/>
        <dbReference type="ChEBI" id="CHEBI:32395"/>
        <dbReference type="ChEBI" id="CHEBI:52392"/>
    </reaction>
    <physiologicalReaction direction="left-to-right" evidence="29">
        <dbReference type="Rhea" id="RHEA:26133"/>
    </physiologicalReaction>
</comment>
<evidence type="ECO:0000256" key="7">
    <source>
        <dbReference type="ARBA" id="ARBA00004879"/>
    </source>
</evidence>
<keyword evidence="13" id="KW-1003">Cell membrane</keyword>
<evidence type="ECO:0000256" key="12">
    <source>
        <dbReference type="ARBA" id="ARBA00015845"/>
    </source>
</evidence>
<evidence type="ECO:0000256" key="33">
    <source>
        <dbReference type="ARBA" id="ARBA00048657"/>
    </source>
</evidence>
<evidence type="ECO:0000256" key="30">
    <source>
        <dbReference type="ARBA" id="ARBA00047653"/>
    </source>
</evidence>
<dbReference type="GO" id="GO:0008203">
    <property type="term" value="P:cholesterol metabolic process"/>
    <property type="evidence" value="ECO:0007669"/>
    <property type="project" value="UniProtKB-KW"/>
</dbReference>
<comment type="catalytic activity">
    <reaction evidence="34">
        <text>1,2-di-(9Z-octadecenoyl)-glycerol + H2O = (9Z-octadecenoyl)-glycerol + (9Z)-octadecenoate + H(+)</text>
        <dbReference type="Rhea" id="RHEA:38455"/>
        <dbReference type="ChEBI" id="CHEBI:15377"/>
        <dbReference type="ChEBI" id="CHEBI:15378"/>
        <dbReference type="ChEBI" id="CHEBI:30823"/>
        <dbReference type="ChEBI" id="CHEBI:52323"/>
        <dbReference type="ChEBI" id="CHEBI:75937"/>
    </reaction>
    <physiologicalReaction direction="left-to-right" evidence="34">
        <dbReference type="Rhea" id="RHEA:38456"/>
    </physiologicalReaction>
</comment>
<evidence type="ECO:0000256" key="35">
    <source>
        <dbReference type="ARBA" id="ARBA00049053"/>
    </source>
</evidence>
<dbReference type="GO" id="GO:0005811">
    <property type="term" value="C:lipid droplet"/>
    <property type="evidence" value="ECO:0007669"/>
    <property type="project" value="UniProtKB-SubCell"/>
</dbReference>
<keyword evidence="22" id="KW-0753">Steroid metabolism</keyword>